<evidence type="ECO:0000313" key="2">
    <source>
        <dbReference type="EMBL" id="CAA9233896.1"/>
    </source>
</evidence>
<reference evidence="2" key="1">
    <citation type="submission" date="2020-02" db="EMBL/GenBank/DDBJ databases">
        <authorList>
            <person name="Meier V. D."/>
        </authorList>
    </citation>
    <scope>NUCLEOTIDE SEQUENCE</scope>
    <source>
        <strain evidence="2">AVDCRST_MAG42</strain>
    </source>
</reference>
<feature type="region of interest" description="Disordered" evidence="1">
    <location>
        <begin position="1"/>
        <end position="43"/>
    </location>
</feature>
<gene>
    <name evidence="2" type="ORF">AVDCRST_MAG42-1282</name>
</gene>
<dbReference type="AlphaFoldDB" id="A0A6J4HWW1"/>
<name>A0A6J4HWW1_9BACT</name>
<organism evidence="2">
    <name type="scientific">uncultured Chthoniobacterales bacterium</name>
    <dbReference type="NCBI Taxonomy" id="1836801"/>
    <lineage>
        <taxon>Bacteria</taxon>
        <taxon>Pseudomonadati</taxon>
        <taxon>Verrucomicrobiota</taxon>
        <taxon>Spartobacteria</taxon>
        <taxon>Chthoniobacterales</taxon>
        <taxon>environmental samples</taxon>
    </lineage>
</organism>
<sequence>ADRTHGLGRSPSPLHRVLHGHEHADADADEHADADAVSAGGPL</sequence>
<proteinExistence type="predicted"/>
<feature type="non-terminal residue" evidence="2">
    <location>
        <position position="43"/>
    </location>
</feature>
<protein>
    <submittedName>
        <fullName evidence="2">Uncharacterized protein</fullName>
    </submittedName>
</protein>
<feature type="compositionally biased region" description="Basic and acidic residues" evidence="1">
    <location>
        <begin position="19"/>
        <end position="34"/>
    </location>
</feature>
<evidence type="ECO:0000256" key="1">
    <source>
        <dbReference type="SAM" id="MobiDB-lite"/>
    </source>
</evidence>
<feature type="non-terminal residue" evidence="2">
    <location>
        <position position="1"/>
    </location>
</feature>
<dbReference type="EMBL" id="CADCTA010000055">
    <property type="protein sequence ID" value="CAA9233896.1"/>
    <property type="molecule type" value="Genomic_DNA"/>
</dbReference>
<accession>A0A6J4HWW1</accession>